<accession>I3XV62</accession>
<organism evidence="5 6">
    <name type="scientific">Sulfurospirillum barnesii (strain ATCC 700032 / DSM 10660 / SES-3)</name>
    <dbReference type="NCBI Taxonomy" id="760154"/>
    <lineage>
        <taxon>Bacteria</taxon>
        <taxon>Pseudomonadati</taxon>
        <taxon>Campylobacterota</taxon>
        <taxon>Epsilonproteobacteria</taxon>
        <taxon>Campylobacterales</taxon>
        <taxon>Sulfurospirillaceae</taxon>
        <taxon>Sulfurospirillum</taxon>
    </lineage>
</organism>
<dbReference type="eggNOG" id="COG4773">
    <property type="taxonomic scope" value="Bacteria"/>
</dbReference>
<dbReference type="SMR" id="I3XV62"/>
<keyword evidence="2" id="KW-0813">Transport</keyword>
<dbReference type="OrthoDB" id="5338521at2"/>
<dbReference type="Proteomes" id="UP000006176">
    <property type="component" value="Chromosome"/>
</dbReference>
<dbReference type="Gene3D" id="2.40.160.10">
    <property type="entry name" value="Porin"/>
    <property type="match status" value="1"/>
</dbReference>
<dbReference type="STRING" id="760154.Sulba_0520"/>
<protein>
    <submittedName>
        <fullName evidence="5">Outer membrane porin, OprD family</fullName>
    </submittedName>
</protein>
<evidence type="ECO:0000256" key="2">
    <source>
        <dbReference type="ARBA" id="ARBA00022448"/>
    </source>
</evidence>
<reference evidence="5 6" key="1">
    <citation type="submission" date="2012-06" db="EMBL/GenBank/DDBJ databases">
        <title>Complete sequence of Sulfurospirillum barnesii SES-3.</title>
        <authorList>
            <consortium name="US DOE Joint Genome Institute"/>
            <person name="Lucas S."/>
            <person name="Han J."/>
            <person name="Lapidus A."/>
            <person name="Cheng J.-F."/>
            <person name="Goodwin L."/>
            <person name="Pitluck S."/>
            <person name="Peters L."/>
            <person name="Ovchinnikova G."/>
            <person name="Lu M."/>
            <person name="Detter J.C."/>
            <person name="Han C."/>
            <person name="Tapia R."/>
            <person name="Land M."/>
            <person name="Hauser L."/>
            <person name="Kyrpides N."/>
            <person name="Ivanova N."/>
            <person name="Pagani I."/>
            <person name="Stolz J."/>
            <person name="Arkin A."/>
            <person name="Dehal P."/>
            <person name="Oremland R."/>
            <person name="Saltikov C."/>
            <person name="Basu P."/>
            <person name="Hollibaugh J."/>
            <person name="Newman D."/>
            <person name="Stolyar S."/>
            <person name="Hazen T."/>
            <person name="Woyke T."/>
        </authorList>
    </citation>
    <scope>NUCLEOTIDE SEQUENCE [LARGE SCALE GENOMIC DNA]</scope>
    <source>
        <strain evidence="6">ATCC 700032 / DSM 10660 / SES-3</strain>
    </source>
</reference>
<dbReference type="InterPro" id="IPR023614">
    <property type="entry name" value="Porin_dom_sf"/>
</dbReference>
<sequence length="461" mass="48148">MKLAKLSLAAMVVAGLASSSFAADTLADAFKNGKVSGEIKAWYFDKTVENTDAAKDKENNANIANFGLTLGFVTDSLYGFYAGATFQGSATPFIDNDAEGKNTAKDGKADTANFGTTNAASGAVLSEAYLGYKLGKTDVKVGRQFISTPLVNGSGSRFFKESFEGAVLVNTDLPQTTVFAGYAGKFQGRTSAVSGDGLGDAPSFHKKAVYAGLKNALTGKSATDYTSRDGGYTAGAINKSISNLTLTGQYLFVDNAHDTDGVDVYYTEANYVLPMSGFKLGFDATFRGSHTRDDLDALNASGHMFSGRVSLSGLAGFGASFAAATTSSDHVLLGAGNGPTTYTATMIAGAATPTAAANTDSYLFQVTYDFSKVGVAGLTAVAQYGWTEQGTQPKLDLETGNSSKVKGTDRTTYAAGVTYAVPALKGLTTSLQYEVQEADSKTAGTKTVDTDEMWFKASYKF</sequence>
<dbReference type="KEGG" id="sba:Sulba_0520"/>
<evidence type="ECO:0000256" key="4">
    <source>
        <dbReference type="SAM" id="SignalP"/>
    </source>
</evidence>
<dbReference type="PATRIC" id="fig|760154.4.peg.521"/>
<dbReference type="GO" id="GO:0016020">
    <property type="term" value="C:membrane"/>
    <property type="evidence" value="ECO:0007669"/>
    <property type="project" value="InterPro"/>
</dbReference>
<name>I3XV62_SULBS</name>
<proteinExistence type="inferred from homology"/>
<dbReference type="GO" id="GO:0015288">
    <property type="term" value="F:porin activity"/>
    <property type="evidence" value="ECO:0007669"/>
    <property type="project" value="TreeGrafter"/>
</dbReference>
<gene>
    <name evidence="5" type="ordered locus">Sulba_0520</name>
</gene>
<evidence type="ECO:0000313" key="6">
    <source>
        <dbReference type="Proteomes" id="UP000006176"/>
    </source>
</evidence>
<keyword evidence="6" id="KW-1185">Reference proteome</keyword>
<evidence type="ECO:0000313" key="5">
    <source>
        <dbReference type="EMBL" id="AFL67836.1"/>
    </source>
</evidence>
<dbReference type="InterPro" id="IPR005318">
    <property type="entry name" value="OM_porin_bac"/>
</dbReference>
<dbReference type="PANTHER" id="PTHR34596">
    <property type="entry name" value="CHITOPORIN"/>
    <property type="match status" value="1"/>
</dbReference>
<feature type="signal peptide" evidence="4">
    <location>
        <begin position="1"/>
        <end position="22"/>
    </location>
</feature>
<evidence type="ECO:0000256" key="3">
    <source>
        <dbReference type="ARBA" id="ARBA00022729"/>
    </source>
</evidence>
<comment type="similarity">
    <text evidence="1">Belongs to the outer membrane porin (Opr) (TC 1.B.25) family.</text>
</comment>
<evidence type="ECO:0000256" key="1">
    <source>
        <dbReference type="ARBA" id="ARBA00009075"/>
    </source>
</evidence>
<keyword evidence="3 4" id="KW-0732">Signal</keyword>
<dbReference type="AlphaFoldDB" id="I3XV62"/>
<feature type="chain" id="PRO_5003682607" evidence="4">
    <location>
        <begin position="23"/>
        <end position="461"/>
    </location>
</feature>
<dbReference type="EMBL" id="CP003333">
    <property type="protein sequence ID" value="AFL67836.1"/>
    <property type="molecule type" value="Genomic_DNA"/>
</dbReference>
<dbReference type="HOGENOM" id="CLU_052660_0_0_7"/>
<dbReference type="Pfam" id="PF03573">
    <property type="entry name" value="OprD"/>
    <property type="match status" value="1"/>
</dbReference>
<dbReference type="PANTHER" id="PTHR34596:SF2">
    <property type="entry name" value="CHITOPORIN"/>
    <property type="match status" value="1"/>
</dbReference>